<keyword evidence="1" id="KW-0812">Transmembrane</keyword>
<evidence type="ECO:0000313" key="3">
    <source>
        <dbReference type="EMBL" id="EET03590.1"/>
    </source>
</evidence>
<feature type="transmembrane region" description="Helical" evidence="1">
    <location>
        <begin position="321"/>
        <end position="340"/>
    </location>
</feature>
<dbReference type="PANTHER" id="PTHR23028">
    <property type="entry name" value="ACETYLTRANSFERASE"/>
    <property type="match status" value="1"/>
</dbReference>
<proteinExistence type="predicted"/>
<feature type="domain" description="Acyltransferase 3" evidence="2">
    <location>
        <begin position="7"/>
        <end position="371"/>
    </location>
</feature>
<dbReference type="InterPro" id="IPR050879">
    <property type="entry name" value="Acyltransferase_3"/>
</dbReference>
<feature type="transmembrane region" description="Helical" evidence="1">
    <location>
        <begin position="12"/>
        <end position="33"/>
    </location>
</feature>
<evidence type="ECO:0000259" key="2">
    <source>
        <dbReference type="Pfam" id="PF01757"/>
    </source>
</evidence>
<dbReference type="HOGENOM" id="CLU_005679_13_8_4"/>
<accession>A0A0E1VRR2</accession>
<dbReference type="AlphaFoldDB" id="A0A0E1VRR2"/>
<reference evidence="3" key="1">
    <citation type="submission" date="2009-05" db="EMBL/GenBank/DDBJ databases">
        <authorList>
            <person name="Harkins D.M."/>
            <person name="DeShazer D."/>
            <person name="Woods D.E."/>
            <person name="Brinkac L.M."/>
            <person name="Brown K.A."/>
            <person name="Hung G.C."/>
            <person name="Tuanyok A."/>
            <person name="Zhang B."/>
            <person name="Nierman W.C."/>
        </authorList>
    </citation>
    <scope>NUCLEOTIDE SEQUENCE [LARGE SCALE GENOMIC DNA]</scope>
    <source>
        <strain evidence="3">1710a</strain>
    </source>
</reference>
<dbReference type="PANTHER" id="PTHR23028:SF134">
    <property type="entry name" value="PUTATIVE (AFU_ORTHOLOGUE AFUA_4G08520)-RELATED"/>
    <property type="match status" value="1"/>
</dbReference>
<feature type="transmembrane region" description="Helical" evidence="1">
    <location>
        <begin position="60"/>
        <end position="79"/>
    </location>
</feature>
<organism evidence="3">
    <name type="scientific">Burkholderia pseudomallei 1710a</name>
    <dbReference type="NCBI Taxonomy" id="320371"/>
    <lineage>
        <taxon>Bacteria</taxon>
        <taxon>Pseudomonadati</taxon>
        <taxon>Pseudomonadota</taxon>
        <taxon>Betaproteobacteria</taxon>
        <taxon>Burkholderiales</taxon>
        <taxon>Burkholderiaceae</taxon>
        <taxon>Burkholderia</taxon>
        <taxon>pseudomallei group</taxon>
    </lineage>
</organism>
<name>A0A0E1VRR2_BURPE</name>
<dbReference type="InterPro" id="IPR002656">
    <property type="entry name" value="Acyl_transf_3_dom"/>
</dbReference>
<dbReference type="RefSeq" id="WP_004529021.1">
    <property type="nucleotide sequence ID" value="NZ_CM000833.1"/>
</dbReference>
<feature type="transmembrane region" description="Helical" evidence="1">
    <location>
        <begin position="197"/>
        <end position="227"/>
    </location>
</feature>
<gene>
    <name evidence="3" type="ORF">BURPS1710A_A1654</name>
</gene>
<evidence type="ECO:0000256" key="1">
    <source>
        <dbReference type="SAM" id="Phobius"/>
    </source>
</evidence>
<feature type="transmembrane region" description="Helical" evidence="1">
    <location>
        <begin position="352"/>
        <end position="371"/>
    </location>
</feature>
<dbReference type="Proteomes" id="UP000001812">
    <property type="component" value="Chromosome II"/>
</dbReference>
<keyword evidence="3" id="KW-0012">Acyltransferase</keyword>
<dbReference type="GO" id="GO:0016747">
    <property type="term" value="F:acyltransferase activity, transferring groups other than amino-acyl groups"/>
    <property type="evidence" value="ECO:0007669"/>
    <property type="project" value="InterPro"/>
</dbReference>
<keyword evidence="1" id="KW-1133">Transmembrane helix</keyword>
<dbReference type="Pfam" id="PF01757">
    <property type="entry name" value="Acyl_transf_3"/>
    <property type="match status" value="1"/>
</dbReference>
<keyword evidence="3" id="KW-0808">Transferase</keyword>
<sequence>MKHNKNLGLEGLRGLACMAVMIGHFSYVFHPYLASLFRPVPFSIKPSAFERLVSIPPLTLAYSADAAVSIFFVMSGCVLTTKFFMAKEIPALQSAAAKRYIRLGLPSFASIFLAWILWRSGAIYTAHANEIGVAGWVSGWYAGPFMFIDVFIDGLAGAPLFARTALNPALWTIQVELIGSIVLFAIISLFGKRPILLILWFMFFANIFGLQSPNVLFYISFLAGAILNIAQPWLNRNQVASLVAFSLGIFCVAYNQQAMFDILRMLPLPNLKPVGPDFNDNPDLLWHTVGSILLVAGVIGSRRLSAIIGSRIPVFLGKISFSIYVIHVPILASVGLRVAAAAQLAGLKYEQSVALAFVAYAMAVVGGAILFERWVDAPSIRLANRMANRTARVEKLQGQSIAPWQ</sequence>
<dbReference type="EMBL" id="CM000833">
    <property type="protein sequence ID" value="EET03590.1"/>
    <property type="molecule type" value="Genomic_DNA"/>
</dbReference>
<protein>
    <submittedName>
        <fullName evidence="3">Acyltransferase family protein</fullName>
    </submittedName>
</protein>
<feature type="transmembrane region" description="Helical" evidence="1">
    <location>
        <begin position="138"/>
        <end position="162"/>
    </location>
</feature>
<feature type="transmembrane region" description="Helical" evidence="1">
    <location>
        <begin position="284"/>
        <end position="300"/>
    </location>
</feature>
<feature type="transmembrane region" description="Helical" evidence="1">
    <location>
        <begin position="239"/>
        <end position="256"/>
    </location>
</feature>
<feature type="transmembrane region" description="Helical" evidence="1">
    <location>
        <begin position="169"/>
        <end position="191"/>
    </location>
</feature>
<feature type="transmembrane region" description="Helical" evidence="1">
    <location>
        <begin position="100"/>
        <end position="118"/>
    </location>
</feature>
<keyword evidence="1" id="KW-0472">Membrane</keyword>